<feature type="signal peptide" evidence="12">
    <location>
        <begin position="1"/>
        <end position="22"/>
    </location>
</feature>
<dbReference type="NCBIfam" id="TIGR04057">
    <property type="entry name" value="SusC_RagA_signa"/>
    <property type="match status" value="1"/>
</dbReference>
<comment type="subcellular location">
    <subcellularLocation>
        <location evidence="1 11">Cell outer membrane</location>
        <topology evidence="1 11">Multi-pass membrane protein</topology>
    </subcellularLocation>
</comment>
<dbReference type="InterPro" id="IPR037066">
    <property type="entry name" value="Plug_dom_sf"/>
</dbReference>
<keyword evidence="5 11" id="KW-0812">Transmembrane</keyword>
<dbReference type="SUPFAM" id="SSF49464">
    <property type="entry name" value="Carboxypeptidase regulatory domain-like"/>
    <property type="match status" value="1"/>
</dbReference>
<feature type="chain" id="PRO_5046849036" evidence="12">
    <location>
        <begin position="23"/>
        <end position="1055"/>
    </location>
</feature>
<dbReference type="Gene3D" id="2.60.40.1120">
    <property type="entry name" value="Carboxypeptidase-like, regulatory domain"/>
    <property type="match status" value="1"/>
</dbReference>
<keyword evidence="10 11" id="KW-0998">Cell outer membrane</keyword>
<evidence type="ECO:0000259" key="13">
    <source>
        <dbReference type="Pfam" id="PF07715"/>
    </source>
</evidence>
<dbReference type="Proteomes" id="UP001500433">
    <property type="component" value="Unassembled WGS sequence"/>
</dbReference>
<keyword evidence="15" id="KW-1185">Reference proteome</keyword>
<evidence type="ECO:0000256" key="1">
    <source>
        <dbReference type="ARBA" id="ARBA00004571"/>
    </source>
</evidence>
<dbReference type="InterPro" id="IPR036942">
    <property type="entry name" value="Beta-barrel_TonB_sf"/>
</dbReference>
<keyword evidence="8" id="KW-0798">TonB box</keyword>
<dbReference type="InterPro" id="IPR023997">
    <property type="entry name" value="TonB-dep_OMP_SusC/RagA_CS"/>
</dbReference>
<reference evidence="15" key="1">
    <citation type="journal article" date="2019" name="Int. J. Syst. Evol. Microbiol.">
        <title>The Global Catalogue of Microorganisms (GCM) 10K type strain sequencing project: providing services to taxonomists for standard genome sequencing and annotation.</title>
        <authorList>
            <consortium name="The Broad Institute Genomics Platform"/>
            <consortium name="The Broad Institute Genome Sequencing Center for Infectious Disease"/>
            <person name="Wu L."/>
            <person name="Ma J."/>
        </authorList>
    </citation>
    <scope>NUCLEOTIDE SEQUENCE [LARGE SCALE GENOMIC DNA]</scope>
    <source>
        <strain evidence="15">JCM 18274</strain>
    </source>
</reference>
<evidence type="ECO:0000256" key="8">
    <source>
        <dbReference type="ARBA" id="ARBA00023077"/>
    </source>
</evidence>
<evidence type="ECO:0000256" key="3">
    <source>
        <dbReference type="ARBA" id="ARBA00022452"/>
    </source>
</evidence>
<evidence type="ECO:0000256" key="6">
    <source>
        <dbReference type="ARBA" id="ARBA00023004"/>
    </source>
</evidence>
<evidence type="ECO:0000256" key="11">
    <source>
        <dbReference type="PROSITE-ProRule" id="PRU01360"/>
    </source>
</evidence>
<comment type="caution">
    <text evidence="14">The sequence shown here is derived from an EMBL/GenBank/DDBJ whole genome shotgun (WGS) entry which is preliminary data.</text>
</comment>
<dbReference type="InterPro" id="IPR023996">
    <property type="entry name" value="TonB-dep_OMP_SusC/RagA"/>
</dbReference>
<accession>A0ABP9EWR2</accession>
<keyword evidence="6" id="KW-0408">Iron</keyword>
<evidence type="ECO:0000256" key="12">
    <source>
        <dbReference type="SAM" id="SignalP"/>
    </source>
</evidence>
<name>A0ABP9EWR2_9FLAO</name>
<evidence type="ECO:0000256" key="10">
    <source>
        <dbReference type="ARBA" id="ARBA00023237"/>
    </source>
</evidence>
<protein>
    <submittedName>
        <fullName evidence="14">SusC/RagA family TonB-linked outer membrane protein</fullName>
    </submittedName>
</protein>
<keyword evidence="12" id="KW-0732">Signal</keyword>
<organism evidence="14 15">
    <name type="scientific">Flaviramulus aquimarinus</name>
    <dbReference type="NCBI Taxonomy" id="1170456"/>
    <lineage>
        <taxon>Bacteria</taxon>
        <taxon>Pseudomonadati</taxon>
        <taxon>Bacteroidota</taxon>
        <taxon>Flavobacteriia</taxon>
        <taxon>Flavobacteriales</taxon>
        <taxon>Flavobacteriaceae</taxon>
        <taxon>Flaviramulus</taxon>
    </lineage>
</organism>
<dbReference type="InterPro" id="IPR039426">
    <property type="entry name" value="TonB-dep_rcpt-like"/>
</dbReference>
<keyword evidence="2 11" id="KW-0813">Transport</keyword>
<dbReference type="Gene3D" id="2.40.170.20">
    <property type="entry name" value="TonB-dependent receptor, beta-barrel domain"/>
    <property type="match status" value="1"/>
</dbReference>
<evidence type="ECO:0000256" key="2">
    <source>
        <dbReference type="ARBA" id="ARBA00022448"/>
    </source>
</evidence>
<dbReference type="EMBL" id="BAABJH010000001">
    <property type="protein sequence ID" value="GAA4887589.1"/>
    <property type="molecule type" value="Genomic_DNA"/>
</dbReference>
<evidence type="ECO:0000313" key="14">
    <source>
        <dbReference type="EMBL" id="GAA4887589.1"/>
    </source>
</evidence>
<keyword evidence="4" id="KW-0410">Iron transport</keyword>
<dbReference type="PANTHER" id="PTHR32552:SF81">
    <property type="entry name" value="TONB-DEPENDENT OUTER MEMBRANE RECEPTOR"/>
    <property type="match status" value="1"/>
</dbReference>
<evidence type="ECO:0000313" key="15">
    <source>
        <dbReference type="Proteomes" id="UP001500433"/>
    </source>
</evidence>
<dbReference type="InterPro" id="IPR008969">
    <property type="entry name" value="CarboxyPept-like_regulatory"/>
</dbReference>
<dbReference type="Gene3D" id="2.170.130.10">
    <property type="entry name" value="TonB-dependent receptor, plug domain"/>
    <property type="match status" value="1"/>
</dbReference>
<evidence type="ECO:0000256" key="4">
    <source>
        <dbReference type="ARBA" id="ARBA00022496"/>
    </source>
</evidence>
<keyword evidence="3 11" id="KW-1134">Transmembrane beta strand</keyword>
<gene>
    <name evidence="14" type="ORF">GCM10023311_09200</name>
</gene>
<feature type="domain" description="TonB-dependent receptor plug" evidence="13">
    <location>
        <begin position="117"/>
        <end position="224"/>
    </location>
</feature>
<evidence type="ECO:0000256" key="7">
    <source>
        <dbReference type="ARBA" id="ARBA00023065"/>
    </source>
</evidence>
<keyword evidence="7" id="KW-0406">Ion transport</keyword>
<dbReference type="RefSeq" id="WP_345272856.1">
    <property type="nucleotide sequence ID" value="NZ_BAABJH010000001.1"/>
</dbReference>
<keyword evidence="9 11" id="KW-0472">Membrane</keyword>
<dbReference type="NCBIfam" id="TIGR04056">
    <property type="entry name" value="OMP_RagA_SusC"/>
    <property type="match status" value="1"/>
</dbReference>
<comment type="similarity">
    <text evidence="11">Belongs to the TonB-dependent receptor family.</text>
</comment>
<dbReference type="SUPFAM" id="SSF56935">
    <property type="entry name" value="Porins"/>
    <property type="match status" value="1"/>
</dbReference>
<evidence type="ECO:0000256" key="9">
    <source>
        <dbReference type="ARBA" id="ARBA00023136"/>
    </source>
</evidence>
<dbReference type="PROSITE" id="PS52016">
    <property type="entry name" value="TONB_DEPENDENT_REC_3"/>
    <property type="match status" value="1"/>
</dbReference>
<dbReference type="PANTHER" id="PTHR32552">
    <property type="entry name" value="FERRICHROME IRON RECEPTOR-RELATED"/>
    <property type="match status" value="1"/>
</dbReference>
<dbReference type="Pfam" id="PF07715">
    <property type="entry name" value="Plug"/>
    <property type="match status" value="1"/>
</dbReference>
<dbReference type="InterPro" id="IPR012910">
    <property type="entry name" value="Plug_dom"/>
</dbReference>
<proteinExistence type="inferred from homology"/>
<dbReference type="Pfam" id="PF13715">
    <property type="entry name" value="CarbopepD_reg_2"/>
    <property type="match status" value="1"/>
</dbReference>
<sequence length="1055" mass="114490">MKTKFSGILTLLLAFVVQLTFAQEKTISGTISDGSGLPLPGATVLVKGTSSGTSSDFDGNYSITANQGATLVFSFVGYTTQEIAVGASSTINVTMEEDAEALDEVIVTALGIKRKPKELAYATTVVDQAAIIQAAPVDPVTALVGKASGLNINFSDNGVKPNSSIRLRASTSLTQSNNALIVIDGVPQASTALSDINPNDIESVNILKGASSVTLYGSAGANGALIVTTKRGKNDGKLSISINSAVTFEELKFFPETQSEFGSGSSNVFNYTPDENESWGPRYDGTIRQIGPLLVDGSFQTGKYAPIRNGRENFFETGITTQNSISLSGGDDTSTYFFSAQRVDKTGITPGDRYNRDNFRFNATKKYGNLETGTSVAFFQDYANVAGPSPTDGSFYRILLNTPAHIDLQKYRNWRTDQFSTPDTYFNAFFKNPYQIVDSNRDINKTNRLQAIANFKYTFSDWVSASYSLGGTWFNRETTNTQEAFAYDTNPAIGYSRPSDEVAAVLNGVASNFRLNSDFLVNIEGQLSDDFNLRLILGTHLEEFRSNQINIVGNNLFTNELYNVNVRTGQLGSNTTNFASPQTNNRKRLYSYFGDMTLGYQDYLFLTGSWRQDTSSTLPVANNTYSYYSGGLSFIATDAIEGLKGDVLNFLKLNVSYAKVGNDAAIGLINENFLVPTGFPLGNPGLRQTTRAVDPGLSPEFSYSTEAGFRAEFFKSRITLDANYYSVTTEDQINSIGASRASGASSFLTNIGEIENKGIELDLNLVPIQTEDFKWEVGATFTKNNSEVIDLGGPERIQIGTGFQNTATIFAKVGDAYPSLFAPGYQRDPQGRIIVEDNGNPAPTTELVNLGSTVPDVIIGATTKFTYKGLSLRAVADYKTGHVFYSTVVEALEFAGLTLNSVSTNRQPFIFPNSVYNTGTAENPVYVENTDRPTTDGTRNFWQTSYNEIKENYVVDASAIKIREIALDYTLPSKFLERTPFDAVTIGFVANNLIMWRAAENIYTDPEFSINSGAGQNIGIGASNNSTVTNGTTGIGSSAQAPPSGTYGFKLNLKF</sequence>
<evidence type="ECO:0000256" key="5">
    <source>
        <dbReference type="ARBA" id="ARBA00022692"/>
    </source>
</evidence>